<gene>
    <name evidence="1" type="ORF">T01_6477</name>
</gene>
<comment type="caution">
    <text evidence="1">The sequence shown here is derived from an EMBL/GenBank/DDBJ whole genome shotgun (WGS) entry which is preliminary data.</text>
</comment>
<accession>A0A0V1BT47</accession>
<evidence type="ECO:0000313" key="2">
    <source>
        <dbReference type="Proteomes" id="UP000054776"/>
    </source>
</evidence>
<dbReference type="Proteomes" id="UP000054776">
    <property type="component" value="Unassembled WGS sequence"/>
</dbReference>
<organism evidence="1 2">
    <name type="scientific">Trichinella spiralis</name>
    <name type="common">Trichina worm</name>
    <dbReference type="NCBI Taxonomy" id="6334"/>
    <lineage>
        <taxon>Eukaryota</taxon>
        <taxon>Metazoa</taxon>
        <taxon>Ecdysozoa</taxon>
        <taxon>Nematoda</taxon>
        <taxon>Enoplea</taxon>
        <taxon>Dorylaimia</taxon>
        <taxon>Trichinellida</taxon>
        <taxon>Trichinellidae</taxon>
        <taxon>Trichinella</taxon>
    </lineage>
</organism>
<reference evidence="1 2" key="1">
    <citation type="submission" date="2015-01" db="EMBL/GenBank/DDBJ databases">
        <title>Evolution of Trichinella species and genotypes.</title>
        <authorList>
            <person name="Korhonen P.K."/>
            <person name="Edoardo P."/>
            <person name="Giuseppe L.R."/>
            <person name="Gasser R.B."/>
        </authorList>
    </citation>
    <scope>NUCLEOTIDE SEQUENCE [LARGE SCALE GENOMIC DNA]</scope>
    <source>
        <strain evidence="1">ISS3</strain>
    </source>
</reference>
<evidence type="ECO:0000313" key="1">
    <source>
        <dbReference type="EMBL" id="KRY39950.1"/>
    </source>
</evidence>
<dbReference type="InParanoid" id="A0A0V1BT47"/>
<dbReference type="EMBL" id="JYDH01000015">
    <property type="protein sequence ID" value="KRY39950.1"/>
    <property type="molecule type" value="Genomic_DNA"/>
</dbReference>
<name>A0A0V1BT47_TRISP</name>
<keyword evidence="2" id="KW-1185">Reference proteome</keyword>
<sequence length="65" mass="7665">MEKENTGFEKITTQKNQEFLIASETILNALFEMNMKCFTFRFEQTSSIFKQKLSFSETSAYNSFK</sequence>
<proteinExistence type="predicted"/>
<protein>
    <submittedName>
        <fullName evidence="1">Uncharacterized protein</fullName>
    </submittedName>
</protein>
<dbReference type="AlphaFoldDB" id="A0A0V1BT47"/>